<dbReference type="RefSeq" id="WP_011164335.1">
    <property type="nucleotide sequence ID" value="NC_005363.1"/>
</dbReference>
<evidence type="ECO:0000313" key="2">
    <source>
        <dbReference type="EMBL" id="CAE79733.1"/>
    </source>
</evidence>
<evidence type="ECO:0000256" key="1">
    <source>
        <dbReference type="SAM" id="SignalP"/>
    </source>
</evidence>
<name>Q6MLX3_BDEBA</name>
<feature type="chain" id="PRO_5004276437" evidence="1">
    <location>
        <begin position="21"/>
        <end position="166"/>
    </location>
</feature>
<reference evidence="2 3" key="1">
    <citation type="journal article" date="2004" name="Science">
        <title>A predator unmasked: life cycle of Bdellovibrio bacteriovorus from a genomic perspective.</title>
        <authorList>
            <person name="Rendulic S."/>
            <person name="Jagtap P."/>
            <person name="Rosinus A."/>
            <person name="Eppinger M."/>
            <person name="Baar C."/>
            <person name="Lanz C."/>
            <person name="Keller H."/>
            <person name="Lambert C."/>
            <person name="Evans K.J."/>
            <person name="Goesmann A."/>
            <person name="Meyer F."/>
            <person name="Sockett R.E."/>
            <person name="Schuster S.C."/>
        </authorList>
    </citation>
    <scope>NUCLEOTIDE SEQUENCE [LARGE SCALE GENOMIC DNA]</scope>
    <source>
        <strain evidence="3">ATCC 15356 / DSM 50701 / NCIMB 9529 / HD100</strain>
    </source>
</reference>
<dbReference type="AlphaFoldDB" id="Q6MLX3"/>
<accession>Q6MLX3</accession>
<feature type="signal peptide" evidence="1">
    <location>
        <begin position="1"/>
        <end position="20"/>
    </location>
</feature>
<protein>
    <submittedName>
        <fullName evidence="2">Uncharacterized protein</fullName>
    </submittedName>
</protein>
<organism evidence="2 3">
    <name type="scientific">Bdellovibrio bacteriovorus (strain ATCC 15356 / DSM 50701 / NCIMB 9529 / HD100)</name>
    <dbReference type="NCBI Taxonomy" id="264462"/>
    <lineage>
        <taxon>Bacteria</taxon>
        <taxon>Pseudomonadati</taxon>
        <taxon>Bdellovibrionota</taxon>
        <taxon>Bdellovibrionia</taxon>
        <taxon>Bdellovibrionales</taxon>
        <taxon>Pseudobdellovibrionaceae</taxon>
        <taxon>Bdellovibrio</taxon>
    </lineage>
</organism>
<sequence>MLKLWIWTLPFLVATLPASASLFTNMEGTYRVLSCENLGAKPHESLCEYSQMTVHPMSDATALYFSRWEGQQEYVRSFGLPVSTRNHPHSRYCEKGDVYAAFERDSYGYGEVMIMKRTSDDLYHISIHLRADSYGTLDVIELDLERLSTLSRPQPGAGQHPMTASF</sequence>
<keyword evidence="1" id="KW-0732">Signal</keyword>
<evidence type="ECO:0000313" key="3">
    <source>
        <dbReference type="Proteomes" id="UP000008080"/>
    </source>
</evidence>
<dbReference type="HOGENOM" id="CLU_1821619_0_0_7"/>
<keyword evidence="3" id="KW-1185">Reference proteome</keyword>
<dbReference type="Proteomes" id="UP000008080">
    <property type="component" value="Chromosome"/>
</dbReference>
<dbReference type="KEGG" id="bba:Bd1880"/>
<dbReference type="GeneID" id="93012840"/>
<dbReference type="EMBL" id="BX842651">
    <property type="protein sequence ID" value="CAE79733.1"/>
    <property type="molecule type" value="Genomic_DNA"/>
</dbReference>
<gene>
    <name evidence="2" type="ordered locus">Bd1880</name>
</gene>
<proteinExistence type="predicted"/>